<evidence type="ECO:0000256" key="7">
    <source>
        <dbReference type="ARBA" id="ARBA00022692"/>
    </source>
</evidence>
<dbReference type="InterPro" id="IPR010559">
    <property type="entry name" value="Sig_transdc_His_kin_internal"/>
</dbReference>
<organism evidence="17 18">
    <name type="scientific">Bacillus timonensis</name>
    <dbReference type="NCBI Taxonomy" id="1033734"/>
    <lineage>
        <taxon>Bacteria</taxon>
        <taxon>Bacillati</taxon>
        <taxon>Bacillota</taxon>
        <taxon>Bacilli</taxon>
        <taxon>Bacillales</taxon>
        <taxon>Bacillaceae</taxon>
        <taxon>Bacillus</taxon>
    </lineage>
</organism>
<dbReference type="AlphaFoldDB" id="A0A4S3PW25"/>
<dbReference type="InterPro" id="IPR050640">
    <property type="entry name" value="Bact_2-comp_sensor_kinase"/>
</dbReference>
<dbReference type="SUPFAM" id="SSF55874">
    <property type="entry name" value="ATPase domain of HSP90 chaperone/DNA topoisomerase II/histidine kinase"/>
    <property type="match status" value="1"/>
</dbReference>
<dbReference type="EC" id="2.7.13.3" evidence="3"/>
<dbReference type="CDD" id="cd06225">
    <property type="entry name" value="HAMP"/>
    <property type="match status" value="1"/>
</dbReference>
<comment type="catalytic activity">
    <reaction evidence="1">
        <text>ATP + protein L-histidine = ADP + protein N-phospho-L-histidine.</text>
        <dbReference type="EC" id="2.7.13.3"/>
    </reaction>
</comment>
<dbReference type="Pfam" id="PF06580">
    <property type="entry name" value="His_kinase"/>
    <property type="match status" value="1"/>
</dbReference>
<keyword evidence="5" id="KW-0597">Phosphoprotein</keyword>
<evidence type="ECO:0000256" key="13">
    <source>
        <dbReference type="ARBA" id="ARBA00023136"/>
    </source>
</evidence>
<dbReference type="InterPro" id="IPR005467">
    <property type="entry name" value="His_kinase_dom"/>
</dbReference>
<dbReference type="Gene3D" id="6.10.340.10">
    <property type="match status" value="1"/>
</dbReference>
<evidence type="ECO:0000256" key="6">
    <source>
        <dbReference type="ARBA" id="ARBA00022679"/>
    </source>
</evidence>
<keyword evidence="18" id="KW-1185">Reference proteome</keyword>
<evidence type="ECO:0000313" key="17">
    <source>
        <dbReference type="EMBL" id="THE14037.1"/>
    </source>
</evidence>
<dbReference type="InterPro" id="IPR036890">
    <property type="entry name" value="HATPase_C_sf"/>
</dbReference>
<keyword evidence="8" id="KW-0547">Nucleotide-binding</keyword>
<name>A0A4S3PW25_9BACI</name>
<dbReference type="SUPFAM" id="SSF158472">
    <property type="entry name" value="HAMP domain-like"/>
    <property type="match status" value="1"/>
</dbReference>
<keyword evidence="13 14" id="KW-0472">Membrane</keyword>
<dbReference type="OrthoDB" id="9776552at2"/>
<keyword evidence="10" id="KW-0067">ATP-binding</keyword>
<evidence type="ECO:0000256" key="3">
    <source>
        <dbReference type="ARBA" id="ARBA00012438"/>
    </source>
</evidence>
<keyword evidence="9 17" id="KW-0418">Kinase</keyword>
<accession>A0A4S3PW25</accession>
<keyword evidence="12" id="KW-0902">Two-component regulatory system</keyword>
<comment type="caution">
    <text evidence="17">The sequence shown here is derived from an EMBL/GenBank/DDBJ whole genome shotgun (WGS) entry which is preliminary data.</text>
</comment>
<dbReference type="InterPro" id="IPR003594">
    <property type="entry name" value="HATPase_dom"/>
</dbReference>
<feature type="domain" description="Histidine kinase" evidence="15">
    <location>
        <begin position="467"/>
        <end position="583"/>
    </location>
</feature>
<dbReference type="InterPro" id="IPR033479">
    <property type="entry name" value="dCache_1"/>
</dbReference>
<evidence type="ECO:0000256" key="9">
    <source>
        <dbReference type="ARBA" id="ARBA00022777"/>
    </source>
</evidence>
<dbReference type="GO" id="GO:0005524">
    <property type="term" value="F:ATP binding"/>
    <property type="evidence" value="ECO:0007669"/>
    <property type="project" value="UniProtKB-KW"/>
</dbReference>
<feature type="transmembrane region" description="Helical" evidence="14">
    <location>
        <begin position="284"/>
        <end position="306"/>
    </location>
</feature>
<feature type="domain" description="HAMP" evidence="16">
    <location>
        <begin position="308"/>
        <end position="360"/>
    </location>
</feature>
<keyword evidence="6" id="KW-0808">Transferase</keyword>
<evidence type="ECO:0000256" key="8">
    <source>
        <dbReference type="ARBA" id="ARBA00022741"/>
    </source>
</evidence>
<evidence type="ECO:0000256" key="10">
    <source>
        <dbReference type="ARBA" id="ARBA00022840"/>
    </source>
</evidence>
<evidence type="ECO:0000256" key="1">
    <source>
        <dbReference type="ARBA" id="ARBA00000085"/>
    </source>
</evidence>
<comment type="subcellular location">
    <subcellularLocation>
        <location evidence="2">Cell membrane</location>
        <topology evidence="2">Multi-pass membrane protein</topology>
    </subcellularLocation>
</comment>
<evidence type="ECO:0000259" key="16">
    <source>
        <dbReference type="PROSITE" id="PS50885"/>
    </source>
</evidence>
<evidence type="ECO:0000313" key="18">
    <source>
        <dbReference type="Proteomes" id="UP000306477"/>
    </source>
</evidence>
<dbReference type="Pfam" id="PF00672">
    <property type="entry name" value="HAMP"/>
    <property type="match status" value="1"/>
</dbReference>
<dbReference type="PANTHER" id="PTHR34220">
    <property type="entry name" value="SENSOR HISTIDINE KINASE YPDA"/>
    <property type="match status" value="1"/>
</dbReference>
<keyword evidence="7 14" id="KW-0812">Transmembrane</keyword>
<dbReference type="CDD" id="cd18773">
    <property type="entry name" value="PDC1_HK_sensor"/>
    <property type="match status" value="1"/>
</dbReference>
<dbReference type="CDD" id="cd12912">
    <property type="entry name" value="PDC2_MCP_like"/>
    <property type="match status" value="1"/>
</dbReference>
<dbReference type="Proteomes" id="UP000306477">
    <property type="component" value="Unassembled WGS sequence"/>
</dbReference>
<dbReference type="InterPro" id="IPR003660">
    <property type="entry name" value="HAMP_dom"/>
</dbReference>
<keyword evidence="11 14" id="KW-1133">Transmembrane helix</keyword>
<keyword evidence="4" id="KW-1003">Cell membrane</keyword>
<dbReference type="SMART" id="SM00304">
    <property type="entry name" value="HAMP"/>
    <property type="match status" value="1"/>
</dbReference>
<proteinExistence type="predicted"/>
<dbReference type="Gene3D" id="3.30.565.10">
    <property type="entry name" value="Histidine kinase-like ATPase, C-terminal domain"/>
    <property type="match status" value="1"/>
</dbReference>
<evidence type="ECO:0000259" key="15">
    <source>
        <dbReference type="PROSITE" id="PS50109"/>
    </source>
</evidence>
<dbReference type="Gene3D" id="3.30.450.20">
    <property type="entry name" value="PAS domain"/>
    <property type="match status" value="2"/>
</dbReference>
<reference evidence="17 18" key="1">
    <citation type="journal article" date="2019" name="Indoor Air">
        <title>Impacts of indoor surface finishes on bacterial viability.</title>
        <authorList>
            <person name="Hu J."/>
            <person name="Maamar S.B."/>
            <person name="Glawe A.J."/>
            <person name="Gottel N."/>
            <person name="Gilbert J.A."/>
            <person name="Hartmann E.M."/>
        </authorList>
    </citation>
    <scope>NUCLEOTIDE SEQUENCE [LARGE SCALE GENOMIC DNA]</scope>
    <source>
        <strain evidence="17 18">AF060A6</strain>
    </source>
</reference>
<sequence length="590" mass="66502">MPIRYKIIALLLIISILPSIGLGSLISLAVDKIIEKQVTEHTLQLLGQANKSLESYVENMQDISYFISMNPQVIDFLQHDVNQEGNHQYDIEQFLQALTTVNPEIAGILIINQKGNYISNELYPRDIHSLIEEEWYRAAVENNGIFKIIGHPAGRSVKSHANYLNSELVSGVRAIIEPERQTVTGVILIDLKLRAISEVIQDVRLGKSGYLMVIDDEGEAIYSPQVSLVNEIKASWFENDSSGSFTKSIDGDNIQFIYRKLPFSNWTTIGVFPTNESVIEVQQINFYVISFLFIVCAFGIGASYYLSHSMTRPINQLNAFMNQVESGDLSIRYKGNRADEIGRLGTSFNTMLTKINDLISLIEIQGRQKRDAELQTLQSQIKPHFLYNTLETISWMAQKKAAMDVSEVVDSLSQLFRIGLSKGKDIIPLEKEIEHVESYLKIQKARYQDKLNYRISINSRLIHIPVIKLVLQPIVENAIYHGIKERRGPGTILIAAEEQEGKLVLFVQDDGVGIPEERLSKIRENLAIDFNSLEETKDNTKIGYGIMNVQARIKLTNGDAFGLSIESAQGKGTLVKVLLPLNPNYELQWG</sequence>
<dbReference type="GO" id="GO:0000155">
    <property type="term" value="F:phosphorelay sensor kinase activity"/>
    <property type="evidence" value="ECO:0007669"/>
    <property type="project" value="InterPro"/>
</dbReference>
<dbReference type="EMBL" id="SLUB01000006">
    <property type="protein sequence ID" value="THE14037.1"/>
    <property type="molecule type" value="Genomic_DNA"/>
</dbReference>
<evidence type="ECO:0000256" key="4">
    <source>
        <dbReference type="ARBA" id="ARBA00022475"/>
    </source>
</evidence>
<evidence type="ECO:0000256" key="12">
    <source>
        <dbReference type="ARBA" id="ARBA00023012"/>
    </source>
</evidence>
<dbReference type="PRINTS" id="PR00344">
    <property type="entry name" value="BCTRLSENSOR"/>
</dbReference>
<evidence type="ECO:0000256" key="5">
    <source>
        <dbReference type="ARBA" id="ARBA00022553"/>
    </source>
</evidence>
<dbReference type="GO" id="GO:0005886">
    <property type="term" value="C:plasma membrane"/>
    <property type="evidence" value="ECO:0007669"/>
    <property type="project" value="UniProtKB-SubCell"/>
</dbReference>
<dbReference type="SMART" id="SM00387">
    <property type="entry name" value="HATPase_c"/>
    <property type="match status" value="1"/>
</dbReference>
<evidence type="ECO:0000256" key="11">
    <source>
        <dbReference type="ARBA" id="ARBA00022989"/>
    </source>
</evidence>
<dbReference type="Pfam" id="PF02743">
    <property type="entry name" value="dCache_1"/>
    <property type="match status" value="1"/>
</dbReference>
<dbReference type="PROSITE" id="PS50109">
    <property type="entry name" value="HIS_KIN"/>
    <property type="match status" value="1"/>
</dbReference>
<dbReference type="Pfam" id="PF02518">
    <property type="entry name" value="HATPase_c"/>
    <property type="match status" value="1"/>
</dbReference>
<dbReference type="PANTHER" id="PTHR34220:SF7">
    <property type="entry name" value="SENSOR HISTIDINE KINASE YPDA"/>
    <property type="match status" value="1"/>
</dbReference>
<dbReference type="InterPro" id="IPR004358">
    <property type="entry name" value="Sig_transdc_His_kin-like_C"/>
</dbReference>
<evidence type="ECO:0000256" key="14">
    <source>
        <dbReference type="SAM" id="Phobius"/>
    </source>
</evidence>
<protein>
    <recommendedName>
        <fullName evidence="3">histidine kinase</fullName>
        <ecNumber evidence="3">2.7.13.3</ecNumber>
    </recommendedName>
</protein>
<dbReference type="PROSITE" id="PS50885">
    <property type="entry name" value="HAMP"/>
    <property type="match status" value="1"/>
</dbReference>
<evidence type="ECO:0000256" key="2">
    <source>
        <dbReference type="ARBA" id="ARBA00004651"/>
    </source>
</evidence>
<gene>
    <name evidence="17" type="ORF">E1I69_05540</name>
</gene>